<dbReference type="EMBL" id="DF952378">
    <property type="protein sequence ID" value="GAN44751.1"/>
    <property type="molecule type" value="Genomic_DNA"/>
</dbReference>
<sequence>MRIGPPTAEGVTLSVRSCDRASGAYVLELRNHARRPILYLNPYPTFDAHRTPDPMTFPTAPEGAALMAHDTMLGPGESLTLTGRCTATGACSVPGTYAAIHACGFTTAWTCGTYSPVWSATLLNGTR</sequence>
<dbReference type="AlphaFoldDB" id="A0A0K8QLV3"/>
<accession>A0A0K8QLV3</accession>
<keyword evidence="3" id="KW-1185">Reference proteome</keyword>
<dbReference type="STRING" id="1475481.GCA_000953855_00970"/>
<dbReference type="EMBL" id="DF970166">
    <property type="protein sequence ID" value="GAP65666.1"/>
    <property type="molecule type" value="Genomic_DNA"/>
</dbReference>
<evidence type="ECO:0000313" key="2">
    <source>
        <dbReference type="EMBL" id="GAP65666.1"/>
    </source>
</evidence>
<evidence type="ECO:0000313" key="3">
    <source>
        <dbReference type="Proteomes" id="UP000253740"/>
    </source>
</evidence>
<reference evidence="2" key="2">
    <citation type="submission" date="2015-08" db="EMBL/GenBank/DDBJ databases">
        <title>Complete DNA Sequence of Pseudomonas syringae pv. actinidiae, the Causal Agent of Kiwifruit Canker Disease.</title>
        <authorList>
            <person name="Rikkerink E.H.A."/>
            <person name="Fineran P.C."/>
        </authorList>
    </citation>
    <scope>NUCLEOTIDE SEQUENCE</scope>
    <source>
        <strain evidence="2">SkMP5</strain>
    </source>
</reference>
<reference evidence="1" key="1">
    <citation type="submission" date="2015-03" db="EMBL/GenBank/DDBJ databases">
        <title>Draft genome sequence of Mizugakiibacter sediminis skMP5.</title>
        <authorList>
            <person name="Watanabe T."/>
            <person name="Kojima H."/>
            <person name="Fukui M."/>
        </authorList>
    </citation>
    <scope>NUCLEOTIDE SEQUENCE</scope>
    <source>
        <strain evidence="1">SkMP5</strain>
    </source>
</reference>
<evidence type="ECO:0000313" key="1">
    <source>
        <dbReference type="EMBL" id="GAN44751.1"/>
    </source>
</evidence>
<dbReference type="HOGENOM" id="CLU_1968039_0_0_6"/>
<proteinExistence type="predicted"/>
<protein>
    <submittedName>
        <fullName evidence="2">Polymerase</fullName>
    </submittedName>
</protein>
<organism evidence="2">
    <name type="scientific">Mizugakiibacter sediminis</name>
    <dbReference type="NCBI Taxonomy" id="1475481"/>
    <lineage>
        <taxon>Bacteria</taxon>
        <taxon>Pseudomonadati</taxon>
        <taxon>Pseudomonadota</taxon>
        <taxon>Gammaproteobacteria</taxon>
        <taxon>Lysobacterales</taxon>
        <taxon>Rhodanobacteraceae</taxon>
        <taxon>Mizugakiibacter</taxon>
    </lineage>
</organism>
<gene>
    <name evidence="1" type="ORF">MBSD_1286</name>
    <name evidence="2" type="ORF">MBSD_n0956</name>
</gene>
<dbReference type="Proteomes" id="UP000253740">
    <property type="component" value="Unassembled WGS sequence"/>
</dbReference>
<name>A0A0K8QLV3_9GAMM</name>